<dbReference type="CDD" id="cd06225">
    <property type="entry name" value="HAMP"/>
    <property type="match status" value="1"/>
</dbReference>
<evidence type="ECO:0000259" key="9">
    <source>
        <dbReference type="PROSITE" id="PS50111"/>
    </source>
</evidence>
<evidence type="ECO:0000259" key="10">
    <source>
        <dbReference type="PROSITE" id="PS50885"/>
    </source>
</evidence>
<dbReference type="PROSITE" id="PS50885">
    <property type="entry name" value="HAMP"/>
    <property type="match status" value="1"/>
</dbReference>
<evidence type="ECO:0000256" key="5">
    <source>
        <dbReference type="ARBA" id="ARBA00023224"/>
    </source>
</evidence>
<dbReference type="RefSeq" id="WP_226750880.1">
    <property type="nucleotide sequence ID" value="NZ_JAEINI020000004.1"/>
</dbReference>
<evidence type="ECO:0000313" key="11">
    <source>
        <dbReference type="EMBL" id="MCB5226785.1"/>
    </source>
</evidence>
<proteinExistence type="inferred from homology"/>
<dbReference type="SUPFAM" id="SSF103190">
    <property type="entry name" value="Sensory domain-like"/>
    <property type="match status" value="1"/>
</dbReference>
<evidence type="ECO:0000256" key="8">
    <source>
        <dbReference type="SAM" id="Phobius"/>
    </source>
</evidence>
<dbReference type="SMART" id="SM00304">
    <property type="entry name" value="HAMP"/>
    <property type="match status" value="1"/>
</dbReference>
<name>A0ABS8C3S8_9ALTE</name>
<dbReference type="SUPFAM" id="SSF58104">
    <property type="entry name" value="Methyl-accepting chemotaxis protein (MCP) signaling domain"/>
    <property type="match status" value="1"/>
</dbReference>
<keyword evidence="12" id="KW-1185">Reference proteome</keyword>
<dbReference type="PANTHER" id="PTHR32089">
    <property type="entry name" value="METHYL-ACCEPTING CHEMOTAXIS PROTEIN MCPB"/>
    <property type="match status" value="1"/>
</dbReference>
<dbReference type="PROSITE" id="PS50111">
    <property type="entry name" value="CHEMOTAXIS_TRANSDUC_2"/>
    <property type="match status" value="1"/>
</dbReference>
<comment type="caution">
    <text evidence="11">The sequence shown here is derived from an EMBL/GenBank/DDBJ whole genome shotgun (WGS) entry which is preliminary data.</text>
</comment>
<feature type="domain" description="Methyl-accepting transducer" evidence="9">
    <location>
        <begin position="368"/>
        <end position="604"/>
    </location>
</feature>
<dbReference type="InterPro" id="IPR033462">
    <property type="entry name" value="Cache_3-Cache_2"/>
</dbReference>
<dbReference type="Pfam" id="PF17201">
    <property type="entry name" value="Cache_3-Cache_2"/>
    <property type="match status" value="1"/>
</dbReference>
<evidence type="ECO:0000256" key="4">
    <source>
        <dbReference type="ARBA" id="ARBA00023136"/>
    </source>
</evidence>
<feature type="transmembrane region" description="Helical" evidence="8">
    <location>
        <begin position="7"/>
        <end position="28"/>
    </location>
</feature>
<dbReference type="Proteomes" id="UP000633814">
    <property type="component" value="Unassembled WGS sequence"/>
</dbReference>
<accession>A0ABS8C3S8</accession>
<feature type="domain" description="HAMP" evidence="10">
    <location>
        <begin position="309"/>
        <end position="363"/>
    </location>
</feature>
<dbReference type="PANTHER" id="PTHR32089:SF119">
    <property type="entry name" value="METHYL-ACCEPTING CHEMOTAXIS PROTEIN CTPL"/>
    <property type="match status" value="1"/>
</dbReference>
<reference evidence="11 12" key="1">
    <citation type="submission" date="2021-10" db="EMBL/GenBank/DDBJ databases">
        <title>Alishewanella koreense sp. nov. isolated from seawater of southwestern coast in South Korea and the proposal for the reclassification of Rheinheimera perlucida and Rheinheimera tuosuensis as Arsukibacterium perlucida and Arsukibacterium tuosuensis.</title>
        <authorList>
            <person name="Kim K.H."/>
            <person name="Ruan W."/>
            <person name="Kim K.R."/>
            <person name="Baek J.H."/>
            <person name="Jeon C.O."/>
        </authorList>
    </citation>
    <scope>NUCLEOTIDE SEQUENCE [LARGE SCALE GENOMIC DNA]</scope>
    <source>
        <strain evidence="11 12">16-MA</strain>
    </source>
</reference>
<keyword evidence="2 8" id="KW-0812">Transmembrane</keyword>
<evidence type="ECO:0000256" key="3">
    <source>
        <dbReference type="ARBA" id="ARBA00022989"/>
    </source>
</evidence>
<feature type="transmembrane region" description="Helical" evidence="8">
    <location>
        <begin position="288"/>
        <end position="311"/>
    </location>
</feature>
<evidence type="ECO:0000256" key="7">
    <source>
        <dbReference type="PROSITE-ProRule" id="PRU00284"/>
    </source>
</evidence>
<evidence type="ECO:0000256" key="6">
    <source>
        <dbReference type="ARBA" id="ARBA00029447"/>
    </source>
</evidence>
<organism evidence="11 12">
    <name type="scientific">Alishewanella maricola</name>
    <dbReference type="NCBI Taxonomy" id="2795740"/>
    <lineage>
        <taxon>Bacteria</taxon>
        <taxon>Pseudomonadati</taxon>
        <taxon>Pseudomonadota</taxon>
        <taxon>Gammaproteobacteria</taxon>
        <taxon>Alteromonadales</taxon>
        <taxon>Alteromonadaceae</taxon>
        <taxon>Alishewanella</taxon>
    </lineage>
</organism>
<dbReference type="InterPro" id="IPR003660">
    <property type="entry name" value="HAMP_dom"/>
</dbReference>
<dbReference type="InterPro" id="IPR029151">
    <property type="entry name" value="Sensor-like_sf"/>
</dbReference>
<keyword evidence="4 8" id="KW-0472">Membrane</keyword>
<comment type="subcellular location">
    <subcellularLocation>
        <location evidence="1">Membrane</location>
        <topology evidence="1">Multi-pass membrane protein</topology>
    </subcellularLocation>
</comment>
<dbReference type="Pfam" id="PF00672">
    <property type="entry name" value="HAMP"/>
    <property type="match status" value="1"/>
</dbReference>
<keyword evidence="3 8" id="KW-1133">Transmembrane helix</keyword>
<evidence type="ECO:0000313" key="12">
    <source>
        <dbReference type="Proteomes" id="UP000633814"/>
    </source>
</evidence>
<evidence type="ECO:0000256" key="1">
    <source>
        <dbReference type="ARBA" id="ARBA00004141"/>
    </source>
</evidence>
<evidence type="ECO:0000256" key="2">
    <source>
        <dbReference type="ARBA" id="ARBA00022692"/>
    </source>
</evidence>
<comment type="similarity">
    <text evidence="6">Belongs to the methyl-accepting chemotaxis (MCP) protein family.</text>
</comment>
<dbReference type="SMART" id="SM00283">
    <property type="entry name" value="MA"/>
    <property type="match status" value="1"/>
</dbReference>
<dbReference type="Pfam" id="PF00015">
    <property type="entry name" value="MCPsignal"/>
    <property type="match status" value="1"/>
</dbReference>
<protein>
    <submittedName>
        <fullName evidence="11">Methyl-accepting chemotaxis protein</fullName>
    </submittedName>
</protein>
<keyword evidence="5 7" id="KW-0807">Transducer</keyword>
<sequence length="640" mass="68848">MSIQRKFVLSVSVLIVCLMLIAVGLTYVRTNSAVNKQVTQSAQQLNSSVVKLLSVTDKLMQDRVDSTMKLLLQRIEQAGPVALSQPVQVKDVMVPDLLINDVPQANNFKLVDELTDIAGGTATLFSRDGDNFVRVATNVLVNGQRAIGTQLNPTGTVIQLIKQGKAFFGQVDILGTPYLTGYTPLFNSAQQVVGIAYVGYKADLTELESSIKDSKLLSQGFVAVVDDKNRVRMHSDNQTTAAIESVLAGLDSDWTVISNDYPAWQYRVIVAINHDDVAALVRAEAIKMGFAVIFIGLLIIVLIAVLVNRFIAAPLTQTISRLTQITQGGGDLTQRLSITTKDEIGTMAQEFNQLLEHVRQTIAKFAHTSEALQHSAKDLSSLADRATAASASQRQQTDHAAASIHEMAVTAQTVAQSTVDAEHVAGSVFELTDKANLQTQQLLKSIEQQQEKASASSKVVKELNSASEDIATVLNVIKSIAEQTNLLALNAAIEAARAGEQGRGFAVVASEVRNLAGKTQSSTDEIQTMIVRLQGNVNDVSSFSAAQQQMSENNTQSAQLAVDALQQVLEASKHINAINADIASAAEQQSVVAEDVSRNVETIKQGAEQNSAYAQETQNAANALQQAANEAKQLLARYQV</sequence>
<dbReference type="Gene3D" id="1.10.287.950">
    <property type="entry name" value="Methyl-accepting chemotaxis protein"/>
    <property type="match status" value="1"/>
</dbReference>
<dbReference type="EMBL" id="JAEINI020000004">
    <property type="protein sequence ID" value="MCB5226785.1"/>
    <property type="molecule type" value="Genomic_DNA"/>
</dbReference>
<gene>
    <name evidence="11" type="ORF">JAO78_008150</name>
</gene>
<dbReference type="InterPro" id="IPR004089">
    <property type="entry name" value="MCPsignal_dom"/>
</dbReference>